<sequence>PRGRRRRGLPVQAGGLLGRQEQRQRAVPGRHTPAAGGEGEPGNQPVLHLPETRHEDRAAAARRHVLAPGGDDDLQVRSRLRGDQLRHVRQGRRGPPRREGRRAAVQVVPRCDQEVRAGRDPCGQHRPLRDNHRKRM</sequence>
<feature type="compositionally biased region" description="Basic and acidic residues" evidence="1">
    <location>
        <begin position="50"/>
        <end position="59"/>
    </location>
</feature>
<comment type="caution">
    <text evidence="2">The sequence shown here is derived from an EMBL/GenBank/DDBJ whole genome shotgun (WGS) entry which is preliminary data.</text>
</comment>
<evidence type="ECO:0000313" key="3">
    <source>
        <dbReference type="Proteomes" id="UP001189429"/>
    </source>
</evidence>
<protein>
    <submittedName>
        <fullName evidence="2">Uncharacterized protein</fullName>
    </submittedName>
</protein>
<evidence type="ECO:0000313" key="2">
    <source>
        <dbReference type="EMBL" id="CAK0799934.1"/>
    </source>
</evidence>
<name>A0ABN9Q2N7_9DINO</name>
<reference evidence="2" key="1">
    <citation type="submission" date="2023-10" db="EMBL/GenBank/DDBJ databases">
        <authorList>
            <person name="Chen Y."/>
            <person name="Shah S."/>
            <person name="Dougan E. K."/>
            <person name="Thang M."/>
            <person name="Chan C."/>
        </authorList>
    </citation>
    <scope>NUCLEOTIDE SEQUENCE [LARGE SCALE GENOMIC DNA]</scope>
</reference>
<evidence type="ECO:0000256" key="1">
    <source>
        <dbReference type="SAM" id="MobiDB-lite"/>
    </source>
</evidence>
<dbReference type="EMBL" id="CAUYUJ010002248">
    <property type="protein sequence ID" value="CAK0799934.1"/>
    <property type="molecule type" value="Genomic_DNA"/>
</dbReference>
<keyword evidence="3" id="KW-1185">Reference proteome</keyword>
<gene>
    <name evidence="2" type="ORF">PCOR1329_LOCUS8244</name>
</gene>
<feature type="non-terminal residue" evidence="2">
    <location>
        <position position="136"/>
    </location>
</feature>
<feature type="region of interest" description="Disordered" evidence="1">
    <location>
        <begin position="1"/>
        <end position="136"/>
    </location>
</feature>
<feature type="compositionally biased region" description="Basic and acidic residues" evidence="1">
    <location>
        <begin position="111"/>
        <end position="130"/>
    </location>
</feature>
<accession>A0ABN9Q2N7</accession>
<proteinExistence type="predicted"/>
<dbReference type="Proteomes" id="UP001189429">
    <property type="component" value="Unassembled WGS sequence"/>
</dbReference>
<feature type="non-terminal residue" evidence="2">
    <location>
        <position position="1"/>
    </location>
</feature>
<organism evidence="2 3">
    <name type="scientific">Prorocentrum cordatum</name>
    <dbReference type="NCBI Taxonomy" id="2364126"/>
    <lineage>
        <taxon>Eukaryota</taxon>
        <taxon>Sar</taxon>
        <taxon>Alveolata</taxon>
        <taxon>Dinophyceae</taxon>
        <taxon>Prorocentrales</taxon>
        <taxon>Prorocentraceae</taxon>
        <taxon>Prorocentrum</taxon>
    </lineage>
</organism>
<feature type="compositionally biased region" description="Basic and acidic residues" evidence="1">
    <location>
        <begin position="74"/>
        <end position="86"/>
    </location>
</feature>